<feature type="signal peptide" evidence="2">
    <location>
        <begin position="1"/>
        <end position="30"/>
    </location>
</feature>
<protein>
    <recommendedName>
        <fullName evidence="4">Glycoside hydrolase family 42 N-terminal domain-containing protein</fullName>
    </recommendedName>
</protein>
<evidence type="ECO:0000256" key="2">
    <source>
        <dbReference type="SAM" id="SignalP"/>
    </source>
</evidence>
<dbReference type="Gene3D" id="3.20.20.80">
    <property type="entry name" value="Glycosidases"/>
    <property type="match status" value="1"/>
</dbReference>
<evidence type="ECO:0000256" key="1">
    <source>
        <dbReference type="SAM" id="MobiDB-lite"/>
    </source>
</evidence>
<dbReference type="RefSeq" id="WP_190876793.1">
    <property type="nucleotide sequence ID" value="NZ_CP159837.1"/>
</dbReference>
<dbReference type="PROSITE" id="PS51257">
    <property type="entry name" value="PROKAR_LIPOPROTEIN"/>
    <property type="match status" value="1"/>
</dbReference>
<evidence type="ECO:0008006" key="4">
    <source>
        <dbReference type="Google" id="ProtNLM"/>
    </source>
</evidence>
<dbReference type="AlphaFoldDB" id="A0AAU8JE06"/>
<organism evidence="3">
    <name type="scientific">Planktothricoides raciborskii GIHE-MW2</name>
    <dbReference type="NCBI Taxonomy" id="2792601"/>
    <lineage>
        <taxon>Bacteria</taxon>
        <taxon>Bacillati</taxon>
        <taxon>Cyanobacteriota</taxon>
        <taxon>Cyanophyceae</taxon>
        <taxon>Oscillatoriophycideae</taxon>
        <taxon>Oscillatoriales</taxon>
        <taxon>Oscillatoriaceae</taxon>
        <taxon>Planktothricoides</taxon>
    </lineage>
</organism>
<dbReference type="EMBL" id="CP159837">
    <property type="protein sequence ID" value="XCM37047.1"/>
    <property type="molecule type" value="Genomic_DNA"/>
</dbReference>
<feature type="region of interest" description="Disordered" evidence="1">
    <location>
        <begin position="543"/>
        <end position="565"/>
    </location>
</feature>
<keyword evidence="2" id="KW-0732">Signal</keyword>
<accession>A0AAU8JE06</accession>
<dbReference type="InterPro" id="IPR017853">
    <property type="entry name" value="GH"/>
</dbReference>
<feature type="chain" id="PRO_5043964267" description="Glycoside hydrolase family 42 N-terminal domain-containing protein" evidence="2">
    <location>
        <begin position="31"/>
        <end position="771"/>
    </location>
</feature>
<evidence type="ECO:0000313" key="3">
    <source>
        <dbReference type="EMBL" id="XCM37047.1"/>
    </source>
</evidence>
<reference evidence="3" key="1">
    <citation type="submission" date="2024-07" db="EMBL/GenBank/DDBJ databases">
        <authorList>
            <person name="Kim Y.J."/>
            <person name="Jeong J.Y."/>
        </authorList>
    </citation>
    <scope>NUCLEOTIDE SEQUENCE</scope>
    <source>
        <strain evidence="3">GIHE-MW2</strain>
    </source>
</reference>
<name>A0AAU8JE06_9CYAN</name>
<proteinExistence type="predicted"/>
<gene>
    <name evidence="3" type="ORF">ABWT76_005853</name>
</gene>
<sequence length="771" mass="86023">MILKKPDRPLGKLSPSFLALLLLVTSCTRATTGGSPLNSVSSEPVRSTPVTVTEAGTWAFTPEPDTYNNQALLDLRFLNEKIAGESGFIRRSPDGRNFVKGDGVPIRFWAVNSDSWREGKEAIADQARFLAKRGVNLVRWHGQIQAKNEESKLTDIDEKARDQLWQFVAGMKQEGIYMTISPYYAMPVKAKPNWGIPRDSESMQGLLFFDPELQAAYKGWLRSLFEPVNPYTGIALKDDPAVAIIQLQNEDSLLFWTVESIQGRDREILSGQFGEWLKQKYGSLAAASKAWNNAKIESDDFNNGRVGFYHIWEMTQEQKPNSGKAKRLADQTQFWTETMHNFNQEMVRFLREEIGAKQLINAGNWKTANSLTLNDAERYSYTPSEVMGVNRYYDGGGHWGEFSGWAIVNGDKFINRSVLFDPSSLPTNLKQVAGYPMIIPESSWVPPLGYQSEAPFLVSIYQSLGGVDAFYWFSMKEPQWRQPSSANGFKPSIGKWVINTPELLGNFPAAALMYRQNYIQTAPVVVAEKRSLDDLWQRRSPIIGENSGFDPNRDQEAARSLGQNRGSDSIHPLAFLVGPVEVTYNADPSQSQAMNLDQYIDEKAKVVRSQTGEIQWDYGKGIATLNAPKAQGVTGFLGQIGNFELGDITIISGNNYATAIAVSMDDRPIATSKKILIQVGTVARPHGWTEKAVTWEDKNGQQLQGFEVISYGEAPWAIAENNLTITVNNPKITKATVLDMNGLARGQAELQRQGNKVTLQMPPDAKYLILN</sequence>
<dbReference type="SUPFAM" id="SSF51445">
    <property type="entry name" value="(Trans)glycosidases"/>
    <property type="match status" value="1"/>
</dbReference>